<dbReference type="InterPro" id="IPR050709">
    <property type="entry name" value="Biotin_Carboxyl_Carrier/Decarb"/>
</dbReference>
<dbReference type="RefSeq" id="WP_146882619.1">
    <property type="nucleotide sequence ID" value="NZ_BJXB01000003.1"/>
</dbReference>
<evidence type="ECO:0000256" key="9">
    <source>
        <dbReference type="SAM" id="MobiDB-lite"/>
    </source>
</evidence>
<dbReference type="Pfam" id="PF00364">
    <property type="entry name" value="Biotin_lipoyl"/>
    <property type="match status" value="1"/>
</dbReference>
<dbReference type="OrthoDB" id="9811735at2"/>
<dbReference type="GO" id="GO:0006633">
    <property type="term" value="P:fatty acid biosynthetic process"/>
    <property type="evidence" value="ECO:0007669"/>
    <property type="project" value="UniProtKB-UniPathway"/>
</dbReference>
<evidence type="ECO:0000256" key="8">
    <source>
        <dbReference type="RuleBase" id="RU364072"/>
    </source>
</evidence>
<dbReference type="UniPathway" id="UPA00094"/>
<organism evidence="11 12">
    <name type="scientific">Deinococcus cellulosilyticus (strain DSM 18568 / NBRC 106333 / KACC 11606 / 5516J-15)</name>
    <dbReference type="NCBI Taxonomy" id="1223518"/>
    <lineage>
        <taxon>Bacteria</taxon>
        <taxon>Thermotogati</taxon>
        <taxon>Deinococcota</taxon>
        <taxon>Deinococci</taxon>
        <taxon>Deinococcales</taxon>
        <taxon>Deinococcaceae</taxon>
        <taxon>Deinococcus</taxon>
    </lineage>
</organism>
<dbReference type="InterPro" id="IPR001882">
    <property type="entry name" value="Biotin_BS"/>
</dbReference>
<dbReference type="EMBL" id="BJXB01000003">
    <property type="protein sequence ID" value="GEM45209.1"/>
    <property type="molecule type" value="Genomic_DNA"/>
</dbReference>
<evidence type="ECO:0000256" key="6">
    <source>
        <dbReference type="ARBA" id="ARBA00023160"/>
    </source>
</evidence>
<feature type="compositionally biased region" description="Low complexity" evidence="9">
    <location>
        <begin position="65"/>
        <end position="90"/>
    </location>
</feature>
<dbReference type="PROSITE" id="PS00188">
    <property type="entry name" value="BIOTIN"/>
    <property type="match status" value="1"/>
</dbReference>
<evidence type="ECO:0000259" key="10">
    <source>
        <dbReference type="PROSITE" id="PS50968"/>
    </source>
</evidence>
<protein>
    <recommendedName>
        <fullName evidence="2 8">Biotin carboxyl carrier protein of acetyl-CoA carboxylase</fullName>
    </recommendedName>
</protein>
<keyword evidence="6 8" id="KW-0275">Fatty acid biosynthesis</keyword>
<keyword evidence="3 8" id="KW-0444">Lipid biosynthesis</keyword>
<dbReference type="GO" id="GO:0003989">
    <property type="term" value="F:acetyl-CoA carboxylase activity"/>
    <property type="evidence" value="ECO:0007669"/>
    <property type="project" value="InterPro"/>
</dbReference>
<evidence type="ECO:0000256" key="1">
    <source>
        <dbReference type="ARBA" id="ARBA00005194"/>
    </source>
</evidence>
<feature type="region of interest" description="Disordered" evidence="9">
    <location>
        <begin position="65"/>
        <end position="93"/>
    </location>
</feature>
<evidence type="ECO:0000256" key="3">
    <source>
        <dbReference type="ARBA" id="ARBA00022516"/>
    </source>
</evidence>
<evidence type="ECO:0000256" key="2">
    <source>
        <dbReference type="ARBA" id="ARBA00017562"/>
    </source>
</evidence>
<evidence type="ECO:0000256" key="4">
    <source>
        <dbReference type="ARBA" id="ARBA00022832"/>
    </source>
</evidence>
<dbReference type="InterPro" id="IPR000089">
    <property type="entry name" value="Biotin_lipoyl"/>
</dbReference>
<accession>A0A511MX94</accession>
<dbReference type="PANTHER" id="PTHR45266">
    <property type="entry name" value="OXALOACETATE DECARBOXYLASE ALPHA CHAIN"/>
    <property type="match status" value="1"/>
</dbReference>
<feature type="domain" description="Lipoyl-binding" evidence="10">
    <location>
        <begin position="96"/>
        <end position="172"/>
    </location>
</feature>
<keyword evidence="7 8" id="KW-0092">Biotin</keyword>
<keyword evidence="4 8" id="KW-0276">Fatty acid metabolism</keyword>
<evidence type="ECO:0000256" key="5">
    <source>
        <dbReference type="ARBA" id="ARBA00023098"/>
    </source>
</evidence>
<proteinExistence type="predicted"/>
<dbReference type="AlphaFoldDB" id="A0A511MX94"/>
<dbReference type="SUPFAM" id="SSF51230">
    <property type="entry name" value="Single hybrid motif"/>
    <property type="match status" value="1"/>
</dbReference>
<dbReference type="Gene3D" id="2.40.50.100">
    <property type="match status" value="1"/>
</dbReference>
<dbReference type="NCBIfam" id="TIGR00531">
    <property type="entry name" value="BCCP"/>
    <property type="match status" value="1"/>
</dbReference>
<name>A0A511MX94_DEIC1</name>
<gene>
    <name evidence="11" type="ORF">DC3_08440</name>
</gene>
<keyword evidence="5 8" id="KW-0443">Lipid metabolism</keyword>
<dbReference type="PRINTS" id="PR01071">
    <property type="entry name" value="ACOABIOTINCC"/>
</dbReference>
<dbReference type="InterPro" id="IPR001249">
    <property type="entry name" value="AcCoA_biotinCC"/>
</dbReference>
<sequence>MDPRDLKKILDALSDAEFSEFSLKTSEYEISIKRGAEQVFVQAPQPVLAAPQPVVVSQAAPQAQPAAQPAAQTQVAAEPTPTAQPAAQPAEDTSKLVPVKAPIVGTFYTASSPDAAPYVQVGDRVQLGQVLCIVEAMKLMNEIESEVAGIVRKILVNNAQPVEYGQDLFLIEPA</sequence>
<evidence type="ECO:0000313" key="11">
    <source>
        <dbReference type="EMBL" id="GEM45209.1"/>
    </source>
</evidence>
<dbReference type="Proteomes" id="UP000321306">
    <property type="component" value="Unassembled WGS sequence"/>
</dbReference>
<reference evidence="11 12" key="1">
    <citation type="submission" date="2019-07" db="EMBL/GenBank/DDBJ databases">
        <title>Whole genome shotgun sequence of Deinococcus cellulosilyticus NBRC 106333.</title>
        <authorList>
            <person name="Hosoyama A."/>
            <person name="Uohara A."/>
            <person name="Ohji S."/>
            <person name="Ichikawa N."/>
        </authorList>
    </citation>
    <scope>NUCLEOTIDE SEQUENCE [LARGE SCALE GENOMIC DNA]</scope>
    <source>
        <strain evidence="11 12">NBRC 106333</strain>
    </source>
</reference>
<comment type="caution">
    <text evidence="11">The sequence shown here is derived from an EMBL/GenBank/DDBJ whole genome shotgun (WGS) entry which is preliminary data.</text>
</comment>
<dbReference type="InterPro" id="IPR011053">
    <property type="entry name" value="Single_hybrid_motif"/>
</dbReference>
<comment type="function">
    <text evidence="8">This protein is a component of the acetyl coenzyme A carboxylase complex; first, biotin carboxylase catalyzes the carboxylation of the carrier protein and then the transcarboxylase transfers the carboxyl group to form malonyl-CoA.</text>
</comment>
<comment type="pathway">
    <text evidence="1 8">Lipid metabolism; fatty acid biosynthesis.</text>
</comment>
<evidence type="ECO:0000313" key="12">
    <source>
        <dbReference type="Proteomes" id="UP000321306"/>
    </source>
</evidence>
<dbReference type="PANTHER" id="PTHR45266:SF3">
    <property type="entry name" value="OXALOACETATE DECARBOXYLASE ALPHA CHAIN"/>
    <property type="match status" value="1"/>
</dbReference>
<dbReference type="GO" id="GO:0009317">
    <property type="term" value="C:acetyl-CoA carboxylase complex"/>
    <property type="evidence" value="ECO:0007669"/>
    <property type="project" value="InterPro"/>
</dbReference>
<dbReference type="PROSITE" id="PS50968">
    <property type="entry name" value="BIOTINYL_LIPOYL"/>
    <property type="match status" value="1"/>
</dbReference>
<dbReference type="CDD" id="cd06850">
    <property type="entry name" value="biotinyl_domain"/>
    <property type="match status" value="1"/>
</dbReference>
<keyword evidence="12" id="KW-1185">Reference proteome</keyword>
<evidence type="ECO:0000256" key="7">
    <source>
        <dbReference type="ARBA" id="ARBA00023267"/>
    </source>
</evidence>